<dbReference type="SUPFAM" id="SSF51905">
    <property type="entry name" value="FAD/NAD(P)-binding domain"/>
    <property type="match status" value="1"/>
</dbReference>
<evidence type="ECO:0000256" key="4">
    <source>
        <dbReference type="SAM" id="MobiDB-lite"/>
    </source>
</evidence>
<evidence type="ECO:0000256" key="2">
    <source>
        <dbReference type="ARBA" id="ARBA00023002"/>
    </source>
</evidence>
<dbReference type="Proteomes" id="UP000219688">
    <property type="component" value="Unassembled WGS sequence"/>
</dbReference>
<comment type="catalytic activity">
    <reaction evidence="3">
        <text>[thioredoxin]-dithiol + NADP(+) = [thioredoxin]-disulfide + NADPH + H(+)</text>
        <dbReference type="Rhea" id="RHEA:20345"/>
        <dbReference type="Rhea" id="RHEA-COMP:10698"/>
        <dbReference type="Rhea" id="RHEA-COMP:10700"/>
        <dbReference type="ChEBI" id="CHEBI:15378"/>
        <dbReference type="ChEBI" id="CHEBI:29950"/>
        <dbReference type="ChEBI" id="CHEBI:50058"/>
        <dbReference type="ChEBI" id="CHEBI:57783"/>
        <dbReference type="ChEBI" id="CHEBI:58349"/>
        <dbReference type="EC" id="1.8.1.9"/>
    </reaction>
</comment>
<keyword evidence="2" id="KW-0560">Oxidoreductase</keyword>
<organism evidence="6 7">
    <name type="scientific">Ornithinimicrobium cerasi</name>
    <dbReference type="NCBI Taxonomy" id="2248773"/>
    <lineage>
        <taxon>Bacteria</taxon>
        <taxon>Bacillati</taxon>
        <taxon>Actinomycetota</taxon>
        <taxon>Actinomycetes</taxon>
        <taxon>Micrococcales</taxon>
        <taxon>Ornithinimicrobiaceae</taxon>
        <taxon>Ornithinimicrobium</taxon>
    </lineage>
</organism>
<accession>A0A285VWB2</accession>
<keyword evidence="1" id="KW-0285">Flavoprotein</keyword>
<feature type="compositionally biased region" description="Basic and acidic residues" evidence="4">
    <location>
        <begin position="110"/>
        <end position="124"/>
    </location>
</feature>
<dbReference type="GO" id="GO:0004791">
    <property type="term" value="F:thioredoxin-disulfide reductase (NADPH) activity"/>
    <property type="evidence" value="ECO:0007669"/>
    <property type="project" value="UniProtKB-EC"/>
</dbReference>
<dbReference type="PANTHER" id="PTHR48105">
    <property type="entry name" value="THIOREDOXIN REDUCTASE 1-RELATED-RELATED"/>
    <property type="match status" value="1"/>
</dbReference>
<evidence type="ECO:0000313" key="7">
    <source>
        <dbReference type="Proteomes" id="UP000219688"/>
    </source>
</evidence>
<feature type="region of interest" description="Disordered" evidence="4">
    <location>
        <begin position="103"/>
        <end position="124"/>
    </location>
</feature>
<dbReference type="Gene3D" id="3.50.50.60">
    <property type="entry name" value="FAD/NAD(P)-binding domain"/>
    <property type="match status" value="2"/>
</dbReference>
<dbReference type="RefSeq" id="WP_097189418.1">
    <property type="nucleotide sequence ID" value="NZ_OBQK01000030.1"/>
</dbReference>
<gene>
    <name evidence="6" type="ORF">SAMN05421879_1308</name>
</gene>
<feature type="domain" description="FAD/NAD(P)-binding" evidence="5">
    <location>
        <begin position="24"/>
        <end position="309"/>
    </location>
</feature>
<sequence>MSENITRKTGRRSPHGAPADRDVEVVVVGGGPAGLQAALTLGRVHRDVVLVDAGEGRNAPAAHLHNVVTRDGTPPAEFRRIARAELGAYPTVEVRDGRVTRLSATEDASAAEKEVEEKGATEKEVGERGGTAYLVELADGSRLSTAKVVLATGVRDELPDVPGVADLWGDLVAHCPFCHGHEFAGRRVAILGAAPAPHLAALLRPVASEVVVLTHGDAAPEGLPAVVVTDRVTEVTRSGDGALVRLAGGGTLEVAGVFVATTLHQAAPFSEQLGLTANDSGCVRVDERCRTSRPGVYAAGDMAHVESLPMPMTSVAQAIASGSLAGATAAAELIADEQAAVARAG</sequence>
<dbReference type="Pfam" id="PF07992">
    <property type="entry name" value="Pyr_redox_2"/>
    <property type="match status" value="1"/>
</dbReference>
<evidence type="ECO:0000259" key="5">
    <source>
        <dbReference type="Pfam" id="PF07992"/>
    </source>
</evidence>
<dbReference type="EMBL" id="OBQK01000030">
    <property type="protein sequence ID" value="SOC58339.1"/>
    <property type="molecule type" value="Genomic_DNA"/>
</dbReference>
<evidence type="ECO:0000256" key="1">
    <source>
        <dbReference type="ARBA" id="ARBA00022630"/>
    </source>
</evidence>
<dbReference type="InterPro" id="IPR050097">
    <property type="entry name" value="Ferredoxin-NADP_redctase_2"/>
</dbReference>
<dbReference type="InterPro" id="IPR023753">
    <property type="entry name" value="FAD/NAD-binding_dom"/>
</dbReference>
<keyword evidence="7" id="KW-1185">Reference proteome</keyword>
<dbReference type="InterPro" id="IPR036188">
    <property type="entry name" value="FAD/NAD-bd_sf"/>
</dbReference>
<reference evidence="7" key="1">
    <citation type="submission" date="2017-08" db="EMBL/GenBank/DDBJ databases">
        <authorList>
            <person name="Varghese N."/>
            <person name="Submissions S."/>
        </authorList>
    </citation>
    <scope>NUCLEOTIDE SEQUENCE [LARGE SCALE GENOMIC DNA]</scope>
    <source>
        <strain evidence="7">USBA17B2</strain>
    </source>
</reference>
<dbReference type="PRINTS" id="PR00368">
    <property type="entry name" value="FADPNR"/>
</dbReference>
<name>A0A285VWB2_9MICO</name>
<proteinExistence type="predicted"/>
<evidence type="ECO:0000256" key="3">
    <source>
        <dbReference type="ARBA" id="ARBA00048132"/>
    </source>
</evidence>
<protein>
    <submittedName>
        <fullName evidence="6">Thioredoxin reductase</fullName>
    </submittedName>
</protein>
<feature type="region of interest" description="Disordered" evidence="4">
    <location>
        <begin position="1"/>
        <end position="21"/>
    </location>
</feature>
<dbReference type="AlphaFoldDB" id="A0A285VWB2"/>
<dbReference type="PRINTS" id="PR00469">
    <property type="entry name" value="PNDRDTASEII"/>
</dbReference>
<evidence type="ECO:0000313" key="6">
    <source>
        <dbReference type="EMBL" id="SOC58339.1"/>
    </source>
</evidence>